<dbReference type="GO" id="GO:1990904">
    <property type="term" value="C:ribonucleoprotein complex"/>
    <property type="evidence" value="ECO:0007669"/>
    <property type="project" value="UniProtKB-KW"/>
</dbReference>
<dbReference type="EMBL" id="CM007390">
    <property type="protein sequence ID" value="ONK56429.1"/>
    <property type="molecule type" value="Genomic_DNA"/>
</dbReference>
<evidence type="ECO:0000256" key="2">
    <source>
        <dbReference type="ARBA" id="ARBA00023274"/>
    </source>
</evidence>
<proteinExistence type="predicted"/>
<dbReference type="Proteomes" id="UP000243459">
    <property type="component" value="Chromosome 10"/>
</dbReference>
<organism evidence="5 6">
    <name type="scientific">Asparagus officinalis</name>
    <name type="common">Garden asparagus</name>
    <dbReference type="NCBI Taxonomy" id="4686"/>
    <lineage>
        <taxon>Eukaryota</taxon>
        <taxon>Viridiplantae</taxon>
        <taxon>Streptophyta</taxon>
        <taxon>Embryophyta</taxon>
        <taxon>Tracheophyta</taxon>
        <taxon>Spermatophyta</taxon>
        <taxon>Magnoliopsida</taxon>
        <taxon>Liliopsida</taxon>
        <taxon>Asparagales</taxon>
        <taxon>Asparagaceae</taxon>
        <taxon>Asparagoideae</taxon>
        <taxon>Asparagus</taxon>
    </lineage>
</organism>
<feature type="region of interest" description="Disordered" evidence="3">
    <location>
        <begin position="1"/>
        <end position="23"/>
    </location>
</feature>
<accession>A0A5P1E1X6</accession>
<dbReference type="Gene3D" id="3.100.10.10">
    <property type="match status" value="1"/>
</dbReference>
<evidence type="ECO:0000259" key="4">
    <source>
        <dbReference type="Pfam" id="PF17135"/>
    </source>
</evidence>
<sequence>MRETTRQQLQLGDSEEALFEQDEQASDLSQEACRLHEGKVVVGTVTDDKRVYEVPGDKSDDFEVYRDYEGEDPEGWGECLTFDQLALRAPLRQNTCAPIRLDQGNFVSKLER</sequence>
<keyword evidence="6" id="KW-1185">Reference proteome</keyword>
<name>A0A5P1E1X6_ASPOF</name>
<evidence type="ECO:0000313" key="6">
    <source>
        <dbReference type="Proteomes" id="UP000243459"/>
    </source>
</evidence>
<evidence type="ECO:0000256" key="3">
    <source>
        <dbReference type="SAM" id="MobiDB-lite"/>
    </source>
</evidence>
<dbReference type="Pfam" id="PF17135">
    <property type="entry name" value="Ribosomal_L18"/>
    <property type="match status" value="1"/>
</dbReference>
<feature type="compositionally biased region" description="Polar residues" evidence="3">
    <location>
        <begin position="1"/>
        <end position="11"/>
    </location>
</feature>
<gene>
    <name evidence="5" type="ORF">A4U43_C10F8540</name>
</gene>
<keyword evidence="1" id="KW-0689">Ribosomal protein</keyword>
<feature type="domain" description="Large ribosomal subunit protein uL15/eL18" evidence="4">
    <location>
        <begin position="38"/>
        <end position="96"/>
    </location>
</feature>
<dbReference type="AlphaFoldDB" id="A0A5P1E1X6"/>
<dbReference type="Gramene" id="ONK56429">
    <property type="protein sequence ID" value="ONK56429"/>
    <property type="gene ID" value="A4U43_C10F8540"/>
</dbReference>
<reference evidence="6" key="1">
    <citation type="journal article" date="2017" name="Nat. Commun.">
        <title>The asparagus genome sheds light on the origin and evolution of a young Y chromosome.</title>
        <authorList>
            <person name="Harkess A."/>
            <person name="Zhou J."/>
            <person name="Xu C."/>
            <person name="Bowers J.E."/>
            <person name="Van der Hulst R."/>
            <person name="Ayyampalayam S."/>
            <person name="Mercati F."/>
            <person name="Riccardi P."/>
            <person name="McKain M.R."/>
            <person name="Kakrana A."/>
            <person name="Tang H."/>
            <person name="Ray J."/>
            <person name="Groenendijk J."/>
            <person name="Arikit S."/>
            <person name="Mathioni S.M."/>
            <person name="Nakano M."/>
            <person name="Shan H."/>
            <person name="Telgmann-Rauber A."/>
            <person name="Kanno A."/>
            <person name="Yue Z."/>
            <person name="Chen H."/>
            <person name="Li W."/>
            <person name="Chen Y."/>
            <person name="Xu X."/>
            <person name="Zhang Y."/>
            <person name="Luo S."/>
            <person name="Chen H."/>
            <person name="Gao J."/>
            <person name="Mao Z."/>
            <person name="Pires J.C."/>
            <person name="Luo M."/>
            <person name="Kudrna D."/>
            <person name="Wing R.A."/>
            <person name="Meyers B.C."/>
            <person name="Yi K."/>
            <person name="Kong H."/>
            <person name="Lavrijsen P."/>
            <person name="Sunseri F."/>
            <person name="Falavigna A."/>
            <person name="Ye Y."/>
            <person name="Leebens-Mack J.H."/>
            <person name="Chen G."/>
        </authorList>
    </citation>
    <scope>NUCLEOTIDE SEQUENCE [LARGE SCALE GENOMIC DNA]</scope>
    <source>
        <strain evidence="6">cv. DH0086</strain>
    </source>
</reference>
<evidence type="ECO:0000313" key="5">
    <source>
        <dbReference type="EMBL" id="ONK56429.1"/>
    </source>
</evidence>
<keyword evidence="2" id="KW-0687">Ribonucleoprotein</keyword>
<feature type="compositionally biased region" description="Acidic residues" evidence="3">
    <location>
        <begin position="13"/>
        <end position="23"/>
    </location>
</feature>
<evidence type="ECO:0000256" key="1">
    <source>
        <dbReference type="ARBA" id="ARBA00022980"/>
    </source>
</evidence>
<dbReference type="InterPro" id="IPR021131">
    <property type="entry name" value="Ribosomal_uL15/eL18"/>
</dbReference>
<dbReference type="GO" id="GO:0005840">
    <property type="term" value="C:ribosome"/>
    <property type="evidence" value="ECO:0007669"/>
    <property type="project" value="UniProtKB-KW"/>
</dbReference>
<protein>
    <recommendedName>
        <fullName evidence="4">Large ribosomal subunit protein uL15/eL18 domain-containing protein</fullName>
    </recommendedName>
</protein>